<keyword evidence="2" id="KW-1185">Reference proteome</keyword>
<dbReference type="OrthoDB" id="238558at2759"/>
<protein>
    <submittedName>
        <fullName evidence="1">Uncharacterized protein</fullName>
    </submittedName>
</protein>
<reference evidence="1 2" key="1">
    <citation type="submission" date="2020-08" db="EMBL/GenBank/DDBJ databases">
        <authorList>
            <person name="Newling K."/>
            <person name="Davey J."/>
            <person name="Forrester S."/>
        </authorList>
    </citation>
    <scope>NUCLEOTIDE SEQUENCE [LARGE SCALE GENOMIC DNA]</scope>
    <source>
        <strain evidence="2">Crithidia deanei Carvalho (ATCC PRA-265)</strain>
    </source>
</reference>
<accession>A0A7G2CP62</accession>
<gene>
    <name evidence="1" type="ORF">ADEAN_000881700</name>
</gene>
<name>A0A7G2CP62_9TRYP</name>
<evidence type="ECO:0000313" key="1">
    <source>
        <dbReference type="EMBL" id="CAD2221285.1"/>
    </source>
</evidence>
<evidence type="ECO:0000313" key="2">
    <source>
        <dbReference type="Proteomes" id="UP000515908"/>
    </source>
</evidence>
<dbReference type="VEuPathDB" id="TriTrypDB:ADEAN_000881700"/>
<proteinExistence type="predicted"/>
<organism evidence="1 2">
    <name type="scientific">Angomonas deanei</name>
    <dbReference type="NCBI Taxonomy" id="59799"/>
    <lineage>
        <taxon>Eukaryota</taxon>
        <taxon>Discoba</taxon>
        <taxon>Euglenozoa</taxon>
        <taxon>Kinetoplastea</taxon>
        <taxon>Metakinetoplastina</taxon>
        <taxon>Trypanosomatida</taxon>
        <taxon>Trypanosomatidae</taxon>
        <taxon>Strigomonadinae</taxon>
        <taxon>Angomonas</taxon>
    </lineage>
</organism>
<dbReference type="EMBL" id="LR877164">
    <property type="protein sequence ID" value="CAD2221285.1"/>
    <property type="molecule type" value="Genomic_DNA"/>
</dbReference>
<sequence>MGEEYFNALSTAWRSNAQHHQRNEINEEDLDDSYIFDCIEEYSGPAMTPAVPLLYMIDLLTPQWEEEGLYEVARRREAAAMKSGERGYSNK</sequence>
<dbReference type="Proteomes" id="UP000515908">
    <property type="component" value="Chromosome 20"/>
</dbReference>
<dbReference type="AlphaFoldDB" id="A0A7G2CP62"/>